<evidence type="ECO:0000313" key="13">
    <source>
        <dbReference type="EMBL" id="AQS42034.1"/>
    </source>
</evidence>
<evidence type="ECO:0000259" key="12">
    <source>
        <dbReference type="Pfam" id="PF16327"/>
    </source>
</evidence>
<evidence type="ECO:0000256" key="8">
    <source>
        <dbReference type="ARBA" id="ARBA00023136"/>
    </source>
</evidence>
<feature type="transmembrane region" description="Helical" evidence="10">
    <location>
        <begin position="6"/>
        <end position="29"/>
    </location>
</feature>
<dbReference type="InterPro" id="IPR002541">
    <property type="entry name" value="Cyt_c_assembly"/>
</dbReference>
<feature type="transmembrane region" description="Helical" evidence="10">
    <location>
        <begin position="612"/>
        <end position="636"/>
    </location>
</feature>
<feature type="transmembrane region" description="Helical" evidence="10">
    <location>
        <begin position="247"/>
        <end position="264"/>
    </location>
</feature>
<evidence type="ECO:0000256" key="5">
    <source>
        <dbReference type="ARBA" id="ARBA00022692"/>
    </source>
</evidence>
<evidence type="ECO:0000256" key="3">
    <source>
        <dbReference type="ARBA" id="ARBA00022475"/>
    </source>
</evidence>
<dbReference type="Proteomes" id="UP000188912">
    <property type="component" value="Chromosome"/>
</dbReference>
<keyword evidence="3" id="KW-1003">Cell membrane</keyword>
<protein>
    <submittedName>
        <fullName evidence="13">Cytochrome c-type biogenesis protein CcmF</fullName>
    </submittedName>
</protein>
<feature type="transmembrane region" description="Helical" evidence="10">
    <location>
        <begin position="41"/>
        <end position="61"/>
    </location>
</feature>
<evidence type="ECO:0000256" key="6">
    <source>
        <dbReference type="ARBA" id="ARBA00022748"/>
    </source>
</evidence>
<evidence type="ECO:0000256" key="7">
    <source>
        <dbReference type="ARBA" id="ARBA00022989"/>
    </source>
</evidence>
<dbReference type="AlphaFoldDB" id="A0A1U9JVY1"/>
<dbReference type="GO" id="GO:0017004">
    <property type="term" value="P:cytochrome complex assembly"/>
    <property type="evidence" value="ECO:0007669"/>
    <property type="project" value="UniProtKB-KW"/>
</dbReference>
<dbReference type="EMBL" id="CP017315">
    <property type="protein sequence ID" value="AQS42034.1"/>
    <property type="molecule type" value="Genomic_DNA"/>
</dbReference>
<dbReference type="STRING" id="1902579.BHV28_13510"/>
<dbReference type="PRINTS" id="PR01411">
    <property type="entry name" value="CCMFBIOGNSIS"/>
</dbReference>
<keyword evidence="5 10" id="KW-0812">Transmembrane</keyword>
<dbReference type="KEGG" id="thd:BHV28_13510"/>
<dbReference type="Pfam" id="PF01578">
    <property type="entry name" value="Cytochrom_C_asm"/>
    <property type="match status" value="1"/>
</dbReference>
<comment type="subcellular location">
    <subcellularLocation>
        <location evidence="1">Cell inner membrane</location>
        <topology evidence="1">Multi-pass membrane protein</topology>
    </subcellularLocation>
</comment>
<reference evidence="13 14" key="2">
    <citation type="journal article" date="2016" name="Sci. Rep.">
        <title>The genome of Rhizobiales bacteria in predatory ants reveals urease gene functions but no genes for nitrogen fixation.</title>
        <authorList>
            <person name="Neuvonen M.M."/>
            <person name="Tamarit D."/>
            <person name="Naslund K."/>
            <person name="Liebig J."/>
            <person name="Feldhaar H."/>
            <person name="Moran N.A."/>
            <person name="Guy L."/>
            <person name="Andersson S.G."/>
        </authorList>
    </citation>
    <scope>NUCLEOTIDE SEQUENCE [LARGE SCALE GENOMIC DNA]</scope>
    <source>
        <strain evidence="13 14">Hsal</strain>
    </source>
</reference>
<dbReference type="GO" id="GO:0005886">
    <property type="term" value="C:plasma membrane"/>
    <property type="evidence" value="ECO:0007669"/>
    <property type="project" value="UniProtKB-SubCell"/>
</dbReference>
<reference evidence="13 14" key="1">
    <citation type="journal article" date="2010" name="Science">
        <title>Genomic comparison of the ants Camponotus floridanus and Harpegnathos saltator.</title>
        <authorList>
            <person name="Bonasio R."/>
            <person name="Zhang G."/>
            <person name="Ye C."/>
            <person name="Mutti N.S."/>
            <person name="Fang X."/>
            <person name="Qin N."/>
            <person name="Donahue G."/>
            <person name="Yang P."/>
            <person name="Li Q."/>
            <person name="Li C."/>
            <person name="Zhang P."/>
            <person name="Huang Z."/>
            <person name="Berger S.L."/>
            <person name="Reinberg D."/>
            <person name="Wang J."/>
            <person name="Liebig J."/>
        </authorList>
    </citation>
    <scope>NUCLEOTIDE SEQUENCE [LARGE SCALE GENOMIC DNA]</scope>
    <source>
        <strain evidence="13 14">Hsal</strain>
    </source>
</reference>
<feature type="transmembrane region" description="Helical" evidence="10">
    <location>
        <begin position="447"/>
        <end position="468"/>
    </location>
</feature>
<name>A0A1U9JVY1_9HYPH</name>
<feature type="transmembrane region" description="Helical" evidence="10">
    <location>
        <begin position="350"/>
        <end position="372"/>
    </location>
</feature>
<proteinExistence type="inferred from homology"/>
<dbReference type="GO" id="GO:0015232">
    <property type="term" value="F:heme transmembrane transporter activity"/>
    <property type="evidence" value="ECO:0007669"/>
    <property type="project" value="InterPro"/>
</dbReference>
<accession>A0A1U9JVY1</accession>
<dbReference type="InterPro" id="IPR032523">
    <property type="entry name" value="CcmF_C"/>
</dbReference>
<evidence type="ECO:0000313" key="14">
    <source>
        <dbReference type="Proteomes" id="UP000188912"/>
    </source>
</evidence>
<dbReference type="GO" id="GO:0020037">
    <property type="term" value="F:heme binding"/>
    <property type="evidence" value="ECO:0007669"/>
    <property type="project" value="InterPro"/>
</dbReference>
<keyword evidence="7 10" id="KW-1133">Transmembrane helix</keyword>
<feature type="transmembrane region" description="Helical" evidence="10">
    <location>
        <begin position="271"/>
        <end position="290"/>
    </location>
</feature>
<organism evidence="13 14">
    <name type="scientific">Candidatus Tokpelaia hoelldobleri</name>
    <dbReference type="NCBI Taxonomy" id="1902579"/>
    <lineage>
        <taxon>Bacteria</taxon>
        <taxon>Pseudomonadati</taxon>
        <taxon>Pseudomonadota</taxon>
        <taxon>Alphaproteobacteria</taxon>
        <taxon>Hyphomicrobiales</taxon>
        <taxon>Candidatus Tokpelaia</taxon>
    </lineage>
</organism>
<keyword evidence="8 10" id="KW-0472">Membrane</keyword>
<dbReference type="InterPro" id="IPR003568">
    <property type="entry name" value="Cyt_c_biogenesis_CcmF"/>
</dbReference>
<sequence length="649" mass="70146">MIEAGHFLLIVALALGLFQAVVPLVGVLSDDRRMAASARPVAVLVFVLTALAFAALVYAYVISDFSVLNVVQNSHSEKPLLYKITGVWSNHEGSMMLWLLILTFFTMLFTVFAKHLPARPVALAIAVQGMIATAFTGFILFTSNPYLRLDPPALQGRGPLKLETPRTHPCPPLLYLGYVGFSLCFSLTMAALILGRVDAAFGRWLRPWALVSWVFLTGGITLGSYWAYYELGWGGYWFWDPVENASLIPWLMGTALLHSAIVLEKRGSLKIWTLLLAIITFSFSLLGTFLVRSGILTSVHSFASSPQRGIVILGLLAAFIGGALFLFALRAPAIRDSGHFRPLSREGALVLNNLLLGTAAAAVLVGTLYPLVLDMLTGAKISVGAPFFNITVGALVLPLLVLVPFGPLLGWKKGDIAAACGRLWPALAVAVLTAGFVLYLVQAREFVAVVLLALAAWVICGALCELFVRSGGAGTSLPNRLQRLWQLPTGFWGTAFAHAGIGVTLLGIITVATFGEERIAVLAPQEHIEINGRQLVFERYGAAEGANYYDTQLYFTLKNGMVPVGSVVAGRRTFPTQSIQTSEAGLLWRGLSQYYVAAGDSRGSNKTVVSVWWKPAVLCIWLGGFLMMAGGVCSLYDRRLRHKRQGGAA</sequence>
<evidence type="ECO:0000256" key="4">
    <source>
        <dbReference type="ARBA" id="ARBA00022519"/>
    </source>
</evidence>
<gene>
    <name evidence="13" type="primary">ccmF</name>
    <name evidence="13" type="ORF">BHV28_13510</name>
</gene>
<evidence type="ECO:0000256" key="10">
    <source>
        <dbReference type="SAM" id="Phobius"/>
    </source>
</evidence>
<feature type="transmembrane region" description="Helical" evidence="10">
    <location>
        <begin position="387"/>
        <end position="411"/>
    </location>
</feature>
<feature type="transmembrane region" description="Helical" evidence="10">
    <location>
        <begin position="310"/>
        <end position="329"/>
    </location>
</feature>
<dbReference type="PANTHER" id="PTHR43653:SF1">
    <property type="entry name" value="CYTOCHROME C-TYPE BIOGENESIS PROTEIN CCMF"/>
    <property type="match status" value="1"/>
</dbReference>
<keyword evidence="4" id="KW-0997">Cell inner membrane</keyword>
<comment type="similarity">
    <text evidence="2">Belongs to the CcmF/CycK/Ccl1/NrfE/CcsA family.</text>
</comment>
<keyword evidence="14" id="KW-1185">Reference proteome</keyword>
<feature type="transmembrane region" description="Helical" evidence="10">
    <location>
        <begin position="489"/>
        <end position="514"/>
    </location>
</feature>
<feature type="transmembrane region" description="Helical" evidence="10">
    <location>
        <begin position="95"/>
        <end position="113"/>
    </location>
</feature>
<dbReference type="PRINTS" id="PR01410">
    <property type="entry name" value="CCBIOGENESIS"/>
</dbReference>
<evidence type="ECO:0000256" key="1">
    <source>
        <dbReference type="ARBA" id="ARBA00004429"/>
    </source>
</evidence>
<feature type="domain" description="Cytochrome c assembly protein" evidence="11">
    <location>
        <begin position="88"/>
        <end position="293"/>
    </location>
</feature>
<evidence type="ECO:0000259" key="11">
    <source>
        <dbReference type="Pfam" id="PF01578"/>
    </source>
</evidence>
<feature type="transmembrane region" description="Helical" evidence="10">
    <location>
        <begin position="175"/>
        <end position="195"/>
    </location>
</feature>
<feature type="domain" description="Cytochrome c-type biogenesis protein CcmF C-terminal" evidence="12">
    <location>
        <begin position="313"/>
        <end position="638"/>
    </location>
</feature>
<comment type="function">
    <text evidence="9">Required for the biogenesis of c-type cytochromes. Possible subunit of a heme lyase.</text>
</comment>
<evidence type="ECO:0000256" key="2">
    <source>
        <dbReference type="ARBA" id="ARBA00009186"/>
    </source>
</evidence>
<feature type="transmembrane region" description="Helical" evidence="10">
    <location>
        <begin position="423"/>
        <end position="441"/>
    </location>
</feature>
<keyword evidence="6" id="KW-0201">Cytochrome c-type biogenesis</keyword>
<feature type="transmembrane region" description="Helical" evidence="10">
    <location>
        <begin position="207"/>
        <end position="227"/>
    </location>
</feature>
<dbReference type="InterPro" id="IPR003567">
    <property type="entry name" value="Cyt_c_biogenesis"/>
</dbReference>
<feature type="transmembrane region" description="Helical" evidence="10">
    <location>
        <begin position="120"/>
        <end position="141"/>
    </location>
</feature>
<evidence type="ECO:0000256" key="9">
    <source>
        <dbReference type="ARBA" id="ARBA00037230"/>
    </source>
</evidence>
<dbReference type="PANTHER" id="PTHR43653">
    <property type="entry name" value="CYTOCHROME C ASSEMBLY PROTEIN-RELATED"/>
    <property type="match status" value="1"/>
</dbReference>
<dbReference type="Pfam" id="PF16327">
    <property type="entry name" value="CcmF_C"/>
    <property type="match status" value="1"/>
</dbReference>